<reference evidence="2" key="1">
    <citation type="submission" date="2021-04" db="EMBL/GenBank/DDBJ databases">
        <authorList>
            <consortium name="Molecular Ecology Group"/>
        </authorList>
    </citation>
    <scope>NUCLEOTIDE SEQUENCE</scope>
</reference>
<feature type="domain" description="VWFA" evidence="1">
    <location>
        <begin position="190"/>
        <end position="364"/>
    </location>
</feature>
<evidence type="ECO:0000313" key="3">
    <source>
        <dbReference type="Proteomes" id="UP000678393"/>
    </source>
</evidence>
<dbReference type="AlphaFoldDB" id="A0A8S3YPL2"/>
<dbReference type="PRINTS" id="PR00453">
    <property type="entry name" value="VWFADOMAIN"/>
</dbReference>
<dbReference type="PROSITE" id="PS50234">
    <property type="entry name" value="VWFA"/>
    <property type="match status" value="3"/>
</dbReference>
<feature type="non-terminal residue" evidence="2">
    <location>
        <position position="1"/>
    </location>
</feature>
<name>A0A8S3YPL2_9EUPU</name>
<dbReference type="Gene3D" id="3.40.50.410">
    <property type="entry name" value="von Willebrand factor, type A domain"/>
    <property type="match status" value="4"/>
</dbReference>
<dbReference type="SMART" id="SM00327">
    <property type="entry name" value="VWA"/>
    <property type="match status" value="2"/>
</dbReference>
<dbReference type="InterPro" id="IPR036465">
    <property type="entry name" value="vWFA_dom_sf"/>
</dbReference>
<dbReference type="EMBL" id="CAJHNH020000546">
    <property type="protein sequence ID" value="CAG5118378.1"/>
    <property type="molecule type" value="Genomic_DNA"/>
</dbReference>
<feature type="non-terminal residue" evidence="2">
    <location>
        <position position="499"/>
    </location>
</feature>
<evidence type="ECO:0000313" key="2">
    <source>
        <dbReference type="EMBL" id="CAG5118378.1"/>
    </source>
</evidence>
<dbReference type="CDD" id="cd01450">
    <property type="entry name" value="vWFA_subfamily_ECM"/>
    <property type="match status" value="3"/>
</dbReference>
<dbReference type="PANTHER" id="PTHR24020">
    <property type="entry name" value="COLLAGEN ALPHA"/>
    <property type="match status" value="1"/>
</dbReference>
<dbReference type="InterPro" id="IPR050525">
    <property type="entry name" value="ECM_Assembly_Org"/>
</dbReference>
<dbReference type="OrthoDB" id="10256829at2759"/>
<dbReference type="SUPFAM" id="SSF53300">
    <property type="entry name" value="vWA-like"/>
    <property type="match status" value="4"/>
</dbReference>
<protein>
    <recommendedName>
        <fullName evidence="1">VWFA domain-containing protein</fullName>
    </recommendedName>
</protein>
<feature type="domain" description="VWFA" evidence="1">
    <location>
        <begin position="60"/>
        <end position="194"/>
    </location>
</feature>
<dbReference type="Pfam" id="PF00092">
    <property type="entry name" value="VWA"/>
    <property type="match status" value="3"/>
</dbReference>
<comment type="caution">
    <text evidence="2">The sequence shown here is derived from an EMBL/GenBank/DDBJ whole genome shotgun (WGS) entry which is preliminary data.</text>
</comment>
<sequence>DTGVLVITVAIGKDILNNELDAIATLPEDVFHVDHFDSLESIEKEFAKQACNRECEAQADILLILDSSASVGTPNYAKMLHFLVNLTRYFDLGPKAVQFSIIIFGDDAHLEIDFGRYSNHLSLEQGILGVRYLSQNTFTNKALMLARLQAFTAVHGARGNASKIAIVFTDGQSSISLMTLSPKACSKHVDVIFLLDSSGSVSIDDYREELIFAANFTNNFQLGKNGALFGAVIFSDDATKLFDLNDFSDHVSILRSLLAAPHLKGGTNTARALEKISREGLFDAADSGRLNATKMLFILTDGQSSNITHTIAAAQQLKNAGVHILTIGVGDVVNVEELSGMATTPDDFFQADSYEVLHKLQDEVTNHTCGSLRACSEMADIIFVFDSSSAVTVEDYQKQLLFASNVTQDFDLGPIDAQFAAIAYSNDVFKVFDLDQFSDYLNLFNGLLASPHLTGSTDTGLALNWITDAGMFGPAYGGRHNASKIIILFINNPSSDATE</sequence>
<feature type="domain" description="VWFA" evidence="1">
    <location>
        <begin position="380"/>
        <end position="499"/>
    </location>
</feature>
<dbReference type="Proteomes" id="UP000678393">
    <property type="component" value="Unassembled WGS sequence"/>
</dbReference>
<gene>
    <name evidence="2" type="ORF">CUNI_LOCUS3936</name>
</gene>
<dbReference type="InterPro" id="IPR002035">
    <property type="entry name" value="VWF_A"/>
</dbReference>
<evidence type="ECO:0000259" key="1">
    <source>
        <dbReference type="PROSITE" id="PS50234"/>
    </source>
</evidence>
<accession>A0A8S3YPL2</accession>
<organism evidence="2 3">
    <name type="scientific">Candidula unifasciata</name>
    <dbReference type="NCBI Taxonomy" id="100452"/>
    <lineage>
        <taxon>Eukaryota</taxon>
        <taxon>Metazoa</taxon>
        <taxon>Spiralia</taxon>
        <taxon>Lophotrochozoa</taxon>
        <taxon>Mollusca</taxon>
        <taxon>Gastropoda</taxon>
        <taxon>Heterobranchia</taxon>
        <taxon>Euthyneura</taxon>
        <taxon>Panpulmonata</taxon>
        <taxon>Eupulmonata</taxon>
        <taxon>Stylommatophora</taxon>
        <taxon>Helicina</taxon>
        <taxon>Helicoidea</taxon>
        <taxon>Geomitridae</taxon>
        <taxon>Candidula</taxon>
    </lineage>
</organism>
<keyword evidence="3" id="KW-1185">Reference proteome</keyword>
<proteinExistence type="predicted"/>
<dbReference type="PANTHER" id="PTHR24020:SF20">
    <property type="entry name" value="PH DOMAIN-CONTAINING PROTEIN"/>
    <property type="match status" value="1"/>
</dbReference>